<keyword evidence="8" id="KW-0460">Magnesium</keyword>
<dbReference type="PaxDb" id="30732-ENSOMEP00000011981"/>
<dbReference type="GO" id="GO:0005737">
    <property type="term" value="C:cytoplasm"/>
    <property type="evidence" value="ECO:0007669"/>
    <property type="project" value="TreeGrafter"/>
</dbReference>
<dbReference type="STRING" id="30732.ENSOMEP00000011981"/>
<keyword evidence="4" id="KW-0540">Nuclease</keyword>
<evidence type="ECO:0000256" key="8">
    <source>
        <dbReference type="ARBA" id="ARBA00022842"/>
    </source>
</evidence>
<dbReference type="GO" id="GO:0003676">
    <property type="term" value="F:nucleic acid binding"/>
    <property type="evidence" value="ECO:0007669"/>
    <property type="project" value="InterPro"/>
</dbReference>
<dbReference type="GeneTree" id="ENSGT00940000176053"/>
<keyword evidence="12" id="KW-1185">Reference proteome</keyword>
<evidence type="ECO:0000256" key="2">
    <source>
        <dbReference type="ARBA" id="ARBA00001946"/>
    </source>
</evidence>
<comment type="catalytic activity">
    <reaction evidence="1">
        <text>Exonucleolytic cleavage in the 3'- to 5'-direction to yield nucleoside 5'-phosphates.</text>
        <dbReference type="EC" id="3.1.11.2"/>
    </reaction>
</comment>
<name>A0A3B3C206_ORYME</name>
<sequence length="237" mass="27121">MLILPESECKIMITGFNVTPEGLFLRGRRKQTTPLLDALKAFLNFLRSFRRPVLLAAHNARRFDAPVLTRVLQQHSLLQEFQQVVTDFLDTFLLSKNLFPNLTSYSQENLVQFFLRQFYNAHDAVEDAKMLQKLYNAWKPPPSKQFGSSVSACVDTLPLAREVLSGRNLQSFSQEKLVRELLGVNYKAHDALEDVRALQMLYTVIQPTAEQVRRHTFTLDSVERKTAFSTKDASGKV</sequence>
<accession>A0A3B3C206</accession>
<keyword evidence="5" id="KW-0479">Metal-binding</keyword>
<dbReference type="InterPro" id="IPR040393">
    <property type="entry name" value="TREX1/2"/>
</dbReference>
<keyword evidence="6" id="KW-0378">Hydrolase</keyword>
<evidence type="ECO:0000256" key="7">
    <source>
        <dbReference type="ARBA" id="ARBA00022839"/>
    </source>
</evidence>
<dbReference type="EC" id="3.1.11.2" evidence="3"/>
<dbReference type="Gene3D" id="3.30.420.10">
    <property type="entry name" value="Ribonuclease H-like superfamily/Ribonuclease H"/>
    <property type="match status" value="2"/>
</dbReference>
<reference evidence="11" key="1">
    <citation type="submission" date="2025-08" db="UniProtKB">
        <authorList>
            <consortium name="Ensembl"/>
        </authorList>
    </citation>
    <scope>IDENTIFICATION</scope>
</reference>
<comment type="similarity">
    <text evidence="9">Belongs to the exonuclease superfamily. TREX family.</text>
</comment>
<evidence type="ECO:0000256" key="3">
    <source>
        <dbReference type="ARBA" id="ARBA00012115"/>
    </source>
</evidence>
<keyword evidence="7" id="KW-0269">Exonuclease</keyword>
<evidence type="ECO:0000313" key="11">
    <source>
        <dbReference type="Ensembl" id="ENSOMEP00000011981.1"/>
    </source>
</evidence>
<dbReference type="InterPro" id="IPR036397">
    <property type="entry name" value="RNaseH_sf"/>
</dbReference>
<dbReference type="GO" id="GO:0008311">
    <property type="term" value="F:double-stranded DNA 3'-5' DNA exonuclease activity"/>
    <property type="evidence" value="ECO:0007669"/>
    <property type="project" value="UniProtKB-EC"/>
</dbReference>
<dbReference type="SUPFAM" id="SSF53098">
    <property type="entry name" value="Ribonuclease H-like"/>
    <property type="match status" value="2"/>
</dbReference>
<evidence type="ECO:0000256" key="9">
    <source>
        <dbReference type="ARBA" id="ARBA00025769"/>
    </source>
</evidence>
<dbReference type="Proteomes" id="UP000261560">
    <property type="component" value="Unplaced"/>
</dbReference>
<feature type="domain" description="Exonuclease" evidence="10">
    <location>
        <begin position="43"/>
        <end position="135"/>
    </location>
</feature>
<dbReference type="InterPro" id="IPR013520">
    <property type="entry name" value="Ribonucl_H"/>
</dbReference>
<dbReference type="GO" id="GO:0046872">
    <property type="term" value="F:metal ion binding"/>
    <property type="evidence" value="ECO:0007669"/>
    <property type="project" value="UniProtKB-KW"/>
</dbReference>
<proteinExistence type="inferred from homology"/>
<protein>
    <recommendedName>
        <fullName evidence="3">exodeoxyribonuclease III</fullName>
        <ecNumber evidence="3">3.1.11.2</ecNumber>
    </recommendedName>
</protein>
<dbReference type="Ensembl" id="ENSOMET00000019208.1">
    <property type="protein sequence ID" value="ENSOMEP00000011981.1"/>
    <property type="gene ID" value="ENSOMEG00000013328.1"/>
</dbReference>
<evidence type="ECO:0000256" key="1">
    <source>
        <dbReference type="ARBA" id="ARBA00000493"/>
    </source>
</evidence>
<dbReference type="PANTHER" id="PTHR13058:SF22">
    <property type="entry name" value="EXODEOXYRIBONUCLEASE III"/>
    <property type="match status" value="1"/>
</dbReference>
<comment type="cofactor">
    <cofactor evidence="2">
        <name>Mg(2+)</name>
        <dbReference type="ChEBI" id="CHEBI:18420"/>
    </cofactor>
</comment>
<dbReference type="CDD" id="cd06127">
    <property type="entry name" value="DEDDh"/>
    <property type="match status" value="1"/>
</dbReference>
<dbReference type="PANTHER" id="PTHR13058">
    <property type="entry name" value="THREE PRIME REPAIR EXONUCLEASE 1, 2"/>
    <property type="match status" value="1"/>
</dbReference>
<evidence type="ECO:0000256" key="5">
    <source>
        <dbReference type="ARBA" id="ARBA00022723"/>
    </source>
</evidence>
<evidence type="ECO:0000259" key="10">
    <source>
        <dbReference type="Pfam" id="PF00929"/>
    </source>
</evidence>
<dbReference type="AlphaFoldDB" id="A0A3B3C206"/>
<dbReference type="InterPro" id="IPR012337">
    <property type="entry name" value="RNaseH-like_sf"/>
</dbReference>
<reference evidence="11" key="2">
    <citation type="submission" date="2025-09" db="UniProtKB">
        <authorList>
            <consortium name="Ensembl"/>
        </authorList>
    </citation>
    <scope>IDENTIFICATION</scope>
</reference>
<evidence type="ECO:0000313" key="12">
    <source>
        <dbReference type="Proteomes" id="UP000261560"/>
    </source>
</evidence>
<evidence type="ECO:0000256" key="4">
    <source>
        <dbReference type="ARBA" id="ARBA00022722"/>
    </source>
</evidence>
<dbReference type="GO" id="GO:0006308">
    <property type="term" value="P:DNA catabolic process"/>
    <property type="evidence" value="ECO:0007669"/>
    <property type="project" value="TreeGrafter"/>
</dbReference>
<organism evidence="11 12">
    <name type="scientific">Oryzias melastigma</name>
    <name type="common">Marine medaka</name>
    <dbReference type="NCBI Taxonomy" id="30732"/>
    <lineage>
        <taxon>Eukaryota</taxon>
        <taxon>Metazoa</taxon>
        <taxon>Chordata</taxon>
        <taxon>Craniata</taxon>
        <taxon>Vertebrata</taxon>
        <taxon>Euteleostomi</taxon>
        <taxon>Actinopterygii</taxon>
        <taxon>Neopterygii</taxon>
        <taxon>Teleostei</taxon>
        <taxon>Neoteleostei</taxon>
        <taxon>Acanthomorphata</taxon>
        <taxon>Ovalentaria</taxon>
        <taxon>Atherinomorphae</taxon>
        <taxon>Beloniformes</taxon>
        <taxon>Adrianichthyidae</taxon>
        <taxon>Oryziinae</taxon>
        <taxon>Oryzias</taxon>
    </lineage>
</organism>
<evidence type="ECO:0000256" key="6">
    <source>
        <dbReference type="ARBA" id="ARBA00022801"/>
    </source>
</evidence>
<dbReference type="Pfam" id="PF00929">
    <property type="entry name" value="RNase_T"/>
    <property type="match status" value="1"/>
</dbReference>